<dbReference type="PANTHER" id="PTHR30558:SF12">
    <property type="entry name" value="BIOPOLYMER TRANSPORT PROTEIN EXBD"/>
    <property type="match status" value="1"/>
</dbReference>
<evidence type="ECO:0000256" key="3">
    <source>
        <dbReference type="ARBA" id="ARBA00005811"/>
    </source>
</evidence>
<evidence type="ECO:0000313" key="16">
    <source>
        <dbReference type="Proteomes" id="UP000094769"/>
    </source>
</evidence>
<evidence type="ECO:0000256" key="14">
    <source>
        <dbReference type="SAM" id="Phobius"/>
    </source>
</evidence>
<dbReference type="GO" id="GO:0022857">
    <property type="term" value="F:transmembrane transporter activity"/>
    <property type="evidence" value="ECO:0007669"/>
    <property type="project" value="InterPro"/>
</dbReference>
<dbReference type="InterPro" id="IPR014171">
    <property type="entry name" value="TonB_ExbD_2"/>
</dbReference>
<comment type="subcellular location">
    <subcellularLocation>
        <location evidence="2">Cell inner membrane</location>
        <topology evidence="2">Single-pass type II membrane protein</topology>
    </subcellularLocation>
    <subcellularLocation>
        <location evidence="13">Cell membrane</location>
        <topology evidence="13">Single-pass type II membrane protein</topology>
    </subcellularLocation>
</comment>
<gene>
    <name evidence="15" type="primary">exbD_1</name>
    <name evidence="15" type="ORF">CODIS_07110</name>
</gene>
<evidence type="ECO:0000256" key="13">
    <source>
        <dbReference type="RuleBase" id="RU003879"/>
    </source>
</evidence>
<proteinExistence type="inferred from homology"/>
<keyword evidence="9 13" id="KW-0812">Transmembrane</keyword>
<keyword evidence="11 14" id="KW-1133">Transmembrane helix</keyword>
<keyword evidence="6 13" id="KW-0813">Transport</keyword>
<reference evidence="15 16" key="1">
    <citation type="submission" date="2016-06" db="EMBL/GenBank/DDBJ databases">
        <title>Genome sequence of endosymbiont of Candidatus Endolucinida thiodiazotropha.</title>
        <authorList>
            <person name="Poehlein A."/>
            <person name="Koenig S."/>
            <person name="Heiden S.E."/>
            <person name="Thuermer A."/>
            <person name="Voget S."/>
            <person name="Daniel R."/>
            <person name="Markert S."/>
            <person name="Gros O."/>
            <person name="Schweder T."/>
        </authorList>
    </citation>
    <scope>NUCLEOTIDE SEQUENCE [LARGE SCALE GENOMIC DNA]</scope>
    <source>
        <strain evidence="15 16">COS</strain>
    </source>
</reference>
<evidence type="ECO:0000256" key="12">
    <source>
        <dbReference type="ARBA" id="ARBA00023136"/>
    </source>
</evidence>
<evidence type="ECO:0000256" key="1">
    <source>
        <dbReference type="ARBA" id="ARBA00003540"/>
    </source>
</evidence>
<evidence type="ECO:0000256" key="11">
    <source>
        <dbReference type="ARBA" id="ARBA00022989"/>
    </source>
</evidence>
<dbReference type="Proteomes" id="UP000094769">
    <property type="component" value="Unassembled WGS sequence"/>
</dbReference>
<organism evidence="15 16">
    <name type="scientific">Candidatus Thiodiazotropha endolucinida</name>
    <dbReference type="NCBI Taxonomy" id="1655433"/>
    <lineage>
        <taxon>Bacteria</taxon>
        <taxon>Pseudomonadati</taxon>
        <taxon>Pseudomonadota</taxon>
        <taxon>Gammaproteobacteria</taxon>
        <taxon>Chromatiales</taxon>
        <taxon>Sedimenticolaceae</taxon>
        <taxon>Candidatus Thiodiazotropha</taxon>
    </lineage>
</organism>
<dbReference type="AlphaFoldDB" id="A0A7Z1AH08"/>
<keyword evidence="7" id="KW-1003">Cell membrane</keyword>
<evidence type="ECO:0000256" key="6">
    <source>
        <dbReference type="ARBA" id="ARBA00022448"/>
    </source>
</evidence>
<dbReference type="Pfam" id="PF02472">
    <property type="entry name" value="ExbD"/>
    <property type="match status" value="1"/>
</dbReference>
<comment type="caution">
    <text evidence="15">The sequence shown here is derived from an EMBL/GenBank/DDBJ whole genome shotgun (WGS) entry which is preliminary data.</text>
</comment>
<keyword evidence="10 13" id="KW-0653">Protein transport</keyword>
<evidence type="ECO:0000256" key="2">
    <source>
        <dbReference type="ARBA" id="ARBA00004249"/>
    </source>
</evidence>
<comment type="function">
    <text evidence="1">Involved in the TonB-dependent energy-dependent transport of various receptor-bound substrates.</text>
</comment>
<name>A0A7Z1AH08_9GAMM</name>
<evidence type="ECO:0000256" key="5">
    <source>
        <dbReference type="ARBA" id="ARBA00022090"/>
    </source>
</evidence>
<dbReference type="Gene3D" id="3.30.420.270">
    <property type="match status" value="1"/>
</dbReference>
<comment type="similarity">
    <text evidence="3 13">Belongs to the ExbD/TolR family.</text>
</comment>
<keyword evidence="16" id="KW-1185">Reference proteome</keyword>
<evidence type="ECO:0000256" key="4">
    <source>
        <dbReference type="ARBA" id="ARBA00011471"/>
    </source>
</evidence>
<evidence type="ECO:0000313" key="15">
    <source>
        <dbReference type="EMBL" id="ODJ89098.1"/>
    </source>
</evidence>
<evidence type="ECO:0000256" key="8">
    <source>
        <dbReference type="ARBA" id="ARBA00022519"/>
    </source>
</evidence>
<dbReference type="InterPro" id="IPR003400">
    <property type="entry name" value="ExbD"/>
</dbReference>
<evidence type="ECO:0000256" key="7">
    <source>
        <dbReference type="ARBA" id="ARBA00022475"/>
    </source>
</evidence>
<dbReference type="GO" id="GO:0015031">
    <property type="term" value="P:protein transport"/>
    <property type="evidence" value="ECO:0007669"/>
    <property type="project" value="UniProtKB-KW"/>
</dbReference>
<feature type="transmembrane region" description="Helical" evidence="14">
    <location>
        <begin position="12"/>
        <end position="31"/>
    </location>
</feature>
<protein>
    <recommendedName>
        <fullName evidence="5">Biopolymer transport protein ExbD</fullName>
    </recommendedName>
</protein>
<dbReference type="NCBIfam" id="TIGR02804">
    <property type="entry name" value="ExbD_2"/>
    <property type="match status" value="1"/>
</dbReference>
<evidence type="ECO:0000256" key="10">
    <source>
        <dbReference type="ARBA" id="ARBA00022927"/>
    </source>
</evidence>
<keyword evidence="12 14" id="KW-0472">Membrane</keyword>
<dbReference type="OrthoDB" id="9798629at2"/>
<dbReference type="RefSeq" id="WP_069121325.1">
    <property type="nucleotide sequence ID" value="NZ_MARB01000003.1"/>
</dbReference>
<evidence type="ECO:0000256" key="9">
    <source>
        <dbReference type="ARBA" id="ARBA00022692"/>
    </source>
</evidence>
<dbReference type="PANTHER" id="PTHR30558">
    <property type="entry name" value="EXBD MEMBRANE COMPONENT OF PMF-DRIVEN MACROMOLECULE IMPORT SYSTEM"/>
    <property type="match status" value="1"/>
</dbReference>
<keyword evidence="8" id="KW-0997">Cell inner membrane</keyword>
<sequence>MKRIDTVNVIPFIDIMLVLLAIVLTTATFIYQGKITLDLPEADHAETLSDPEGVEIAIDAGEQIYFNQTAVDKETLGERLGTLYENTPIILYVDKSVRFEHFVTVIDLLKANNLETLSIVARGDR</sequence>
<dbReference type="EMBL" id="MARB01000003">
    <property type="protein sequence ID" value="ODJ89098.1"/>
    <property type="molecule type" value="Genomic_DNA"/>
</dbReference>
<comment type="subunit">
    <text evidence="4">The accessory proteins ExbB and ExbD seem to form a complex with TonB.</text>
</comment>
<dbReference type="GO" id="GO:0005886">
    <property type="term" value="C:plasma membrane"/>
    <property type="evidence" value="ECO:0007669"/>
    <property type="project" value="UniProtKB-SubCell"/>
</dbReference>
<accession>A0A7Z1AH08</accession>